<dbReference type="Pfam" id="PF00583">
    <property type="entry name" value="Acetyltransf_1"/>
    <property type="match status" value="1"/>
</dbReference>
<reference evidence="4 5" key="1">
    <citation type="journal article" date="2010" name="Stand. Genomic Sci.">
        <title>Complete genome sequence of Conexibacter woesei type strain (ID131577).</title>
        <authorList>
            <person name="Pukall R."/>
            <person name="Lapidus A."/>
            <person name="Glavina Del Rio T."/>
            <person name="Copeland A."/>
            <person name="Tice H."/>
            <person name="Cheng J.-F."/>
            <person name="Lucas S."/>
            <person name="Chen F."/>
            <person name="Nolan M."/>
            <person name="Bruce D."/>
            <person name="Goodwin L."/>
            <person name="Pitluck S."/>
            <person name="Mavromatis K."/>
            <person name="Ivanova N."/>
            <person name="Ovchinnikova G."/>
            <person name="Pati A."/>
            <person name="Chen A."/>
            <person name="Palaniappan K."/>
            <person name="Land M."/>
            <person name="Hauser L."/>
            <person name="Chang Y.-J."/>
            <person name="Jeffries C.D."/>
            <person name="Chain P."/>
            <person name="Meincke L."/>
            <person name="Sims D."/>
            <person name="Brettin T."/>
            <person name="Detter J.C."/>
            <person name="Rohde M."/>
            <person name="Goeker M."/>
            <person name="Bristow J."/>
            <person name="Eisen J.A."/>
            <person name="Markowitz V."/>
            <person name="Kyrpides N.C."/>
            <person name="Klenk H.-P."/>
            <person name="Hugenholtz P."/>
        </authorList>
    </citation>
    <scope>NUCLEOTIDE SEQUENCE [LARGE SCALE GENOMIC DNA]</scope>
    <source>
        <strain evidence="5">DSM 14684 / CIP 108061 / JCM 11494 / NBRC 100937 / ID131577</strain>
    </source>
</reference>
<organism evidence="4 5">
    <name type="scientific">Conexibacter woesei (strain DSM 14684 / CCUG 47730 / CIP 108061 / JCM 11494 / NBRC 100937 / ID131577)</name>
    <dbReference type="NCBI Taxonomy" id="469383"/>
    <lineage>
        <taxon>Bacteria</taxon>
        <taxon>Bacillati</taxon>
        <taxon>Actinomycetota</taxon>
        <taxon>Thermoleophilia</taxon>
        <taxon>Solirubrobacterales</taxon>
        <taxon>Conexibacteraceae</taxon>
        <taxon>Conexibacter</taxon>
    </lineage>
</organism>
<sequence>MSDGPHVWRADVHDADVVAQLLIAFRDHIGRDWPSDNAFHAGVDRLLEIRDCDFLLAAPSAGEPAVAVCQLRYSFSVWRAGTECVLEDLYVTPDARRGGYGATLVQAALARARERDCRWIELDTHEDNAPAIALYERHGFRIGRGPGARDIVLAQPLD</sequence>
<dbReference type="InterPro" id="IPR050832">
    <property type="entry name" value="Bact_Acetyltransf"/>
</dbReference>
<dbReference type="InterPro" id="IPR000182">
    <property type="entry name" value="GNAT_dom"/>
</dbReference>
<dbReference type="PANTHER" id="PTHR43877">
    <property type="entry name" value="AMINOALKYLPHOSPHONATE N-ACETYLTRANSFERASE-RELATED-RELATED"/>
    <property type="match status" value="1"/>
</dbReference>
<dbReference type="eggNOG" id="COG0456">
    <property type="taxonomic scope" value="Bacteria"/>
</dbReference>
<dbReference type="Proteomes" id="UP000008229">
    <property type="component" value="Chromosome"/>
</dbReference>
<evidence type="ECO:0000259" key="3">
    <source>
        <dbReference type="PROSITE" id="PS51186"/>
    </source>
</evidence>
<dbReference type="CDD" id="cd04301">
    <property type="entry name" value="NAT_SF"/>
    <property type="match status" value="1"/>
</dbReference>
<dbReference type="GO" id="GO:0016747">
    <property type="term" value="F:acyltransferase activity, transferring groups other than amino-acyl groups"/>
    <property type="evidence" value="ECO:0007669"/>
    <property type="project" value="InterPro"/>
</dbReference>
<dbReference type="STRING" id="469383.Cwoe_5539"/>
<dbReference type="AlphaFoldDB" id="D3F0L0"/>
<dbReference type="PROSITE" id="PS51186">
    <property type="entry name" value="GNAT"/>
    <property type="match status" value="1"/>
</dbReference>
<dbReference type="KEGG" id="cwo:Cwoe_5539"/>
<dbReference type="EMBL" id="CP001854">
    <property type="protein sequence ID" value="ADB53944.1"/>
    <property type="molecule type" value="Genomic_DNA"/>
</dbReference>
<feature type="domain" description="N-acetyltransferase" evidence="3">
    <location>
        <begin position="5"/>
        <end position="158"/>
    </location>
</feature>
<dbReference type="SUPFAM" id="SSF55729">
    <property type="entry name" value="Acyl-CoA N-acyltransferases (Nat)"/>
    <property type="match status" value="1"/>
</dbReference>
<dbReference type="Gene3D" id="3.40.630.30">
    <property type="match status" value="1"/>
</dbReference>
<keyword evidence="1 4" id="KW-0808">Transferase</keyword>
<gene>
    <name evidence="4" type="ordered locus">Cwoe_5539</name>
</gene>
<dbReference type="RefSeq" id="WP_012936995.1">
    <property type="nucleotide sequence ID" value="NC_013739.1"/>
</dbReference>
<keyword evidence="5" id="KW-1185">Reference proteome</keyword>
<name>D3F0L0_CONWI</name>
<evidence type="ECO:0000313" key="4">
    <source>
        <dbReference type="EMBL" id="ADB53944.1"/>
    </source>
</evidence>
<dbReference type="HOGENOM" id="CLU_1666409_0_0_11"/>
<accession>D3F0L0</accession>
<proteinExistence type="predicted"/>
<dbReference type="InterPro" id="IPR016181">
    <property type="entry name" value="Acyl_CoA_acyltransferase"/>
</dbReference>
<reference evidence="5" key="2">
    <citation type="submission" date="2010-01" db="EMBL/GenBank/DDBJ databases">
        <title>The complete genome of Conexibacter woesei DSM 14684.</title>
        <authorList>
            <consortium name="US DOE Joint Genome Institute (JGI-PGF)"/>
            <person name="Lucas S."/>
            <person name="Copeland A."/>
            <person name="Lapidus A."/>
            <person name="Glavina del Rio T."/>
            <person name="Dalin E."/>
            <person name="Tice H."/>
            <person name="Bruce D."/>
            <person name="Goodwin L."/>
            <person name="Pitluck S."/>
            <person name="Kyrpides N."/>
            <person name="Mavromatis K."/>
            <person name="Ivanova N."/>
            <person name="Mikhailova N."/>
            <person name="Chertkov O."/>
            <person name="Brettin T."/>
            <person name="Detter J.C."/>
            <person name="Han C."/>
            <person name="Larimer F."/>
            <person name="Land M."/>
            <person name="Hauser L."/>
            <person name="Markowitz V."/>
            <person name="Cheng J.-F."/>
            <person name="Hugenholtz P."/>
            <person name="Woyke T."/>
            <person name="Wu D."/>
            <person name="Pukall R."/>
            <person name="Steenblock K."/>
            <person name="Schneider S."/>
            <person name="Klenk H.-P."/>
            <person name="Eisen J.A."/>
        </authorList>
    </citation>
    <scope>NUCLEOTIDE SEQUENCE [LARGE SCALE GENOMIC DNA]</scope>
    <source>
        <strain evidence="5">DSM 14684 / CIP 108061 / JCM 11494 / NBRC 100937 / ID131577</strain>
    </source>
</reference>
<dbReference type="OrthoDB" id="3375743at2"/>
<evidence type="ECO:0000256" key="1">
    <source>
        <dbReference type="ARBA" id="ARBA00022679"/>
    </source>
</evidence>
<evidence type="ECO:0000313" key="5">
    <source>
        <dbReference type="Proteomes" id="UP000008229"/>
    </source>
</evidence>
<protein>
    <submittedName>
        <fullName evidence="4">GCN5-related N-acetyltransferase</fullName>
    </submittedName>
</protein>
<evidence type="ECO:0000256" key="2">
    <source>
        <dbReference type="ARBA" id="ARBA00023315"/>
    </source>
</evidence>
<keyword evidence="2" id="KW-0012">Acyltransferase</keyword>